<feature type="region of interest" description="Disordered" evidence="1">
    <location>
        <begin position="207"/>
        <end position="271"/>
    </location>
</feature>
<accession>A0A6I8UDB5</accession>
<dbReference type="Proteomes" id="UP000001819">
    <property type="component" value="Chromosome X"/>
</dbReference>
<evidence type="ECO:0000313" key="5">
    <source>
        <dbReference type="RefSeq" id="XP_001353687.4"/>
    </source>
</evidence>
<feature type="chain" id="PRO_5026257617" evidence="2">
    <location>
        <begin position="16"/>
        <end position="353"/>
    </location>
</feature>
<feature type="compositionally biased region" description="Low complexity" evidence="1">
    <location>
        <begin position="243"/>
        <end position="259"/>
    </location>
</feature>
<dbReference type="Gene3D" id="3.30.60.30">
    <property type="match status" value="1"/>
</dbReference>
<feature type="domain" description="Kazal-like" evidence="3">
    <location>
        <begin position="292"/>
        <end position="341"/>
    </location>
</feature>
<evidence type="ECO:0000313" key="4">
    <source>
        <dbReference type="Proteomes" id="UP000001819"/>
    </source>
</evidence>
<feature type="compositionally biased region" description="Basic and acidic residues" evidence="1">
    <location>
        <begin position="225"/>
        <end position="235"/>
    </location>
</feature>
<evidence type="ECO:0000256" key="2">
    <source>
        <dbReference type="SAM" id="SignalP"/>
    </source>
</evidence>
<dbReference type="RefSeq" id="XP_001353687.4">
    <property type="nucleotide sequence ID" value="XM_001353651.4"/>
</dbReference>
<keyword evidence="4" id="KW-1185">Reference proteome</keyword>
<proteinExistence type="predicted"/>
<dbReference type="InParanoid" id="A0A6I8UDB5"/>
<evidence type="ECO:0000256" key="1">
    <source>
        <dbReference type="SAM" id="MobiDB-lite"/>
    </source>
</evidence>
<evidence type="ECO:0000259" key="3">
    <source>
        <dbReference type="Pfam" id="PF07648"/>
    </source>
</evidence>
<dbReference type="AlphaFoldDB" id="A0A6I8UDB5"/>
<dbReference type="InterPro" id="IPR002350">
    <property type="entry name" value="Kazal_dom"/>
</dbReference>
<sequence length="353" mass="38791">MRVFLVLAILSLAQAAEVPQTTEATTTTGKPKPQQMELPEHIQTLITNHIHQVLQHVKQNAQKPPHTLTGTVEAGKGIGSGSGSGSPVVEPFSGLLPPLAHPGDVHLPAVDQPAASPALQPGLQSLQANDPQVRVINHQATGSLLHQGHPVVQNKVVMPPVPHVVLSLPGQQSVDIADKVNKLQQHVSQVMQQAQLHIPLAIQEAIKRKKEQQKQQEQTTQQPKDQNKEQQKEEGEQQENEDPTTPQPDSSSTPVSTKTKTGRSLDTWPHHANQVHIPQLIAEHQEEIDRGKCSFKCPRQALSICASNGKCVVNFPGQCELSQWNCFNTKNVFHQVHDAECQNTIKCYKRDMM</sequence>
<protein>
    <submittedName>
        <fullName evidence="5">Alpha/beta-gliadin A-V</fullName>
    </submittedName>
</protein>
<name>A0A6I8UDB5_DROPS</name>
<gene>
    <name evidence="5" type="primary">LOC4813397</name>
</gene>
<feature type="signal peptide" evidence="2">
    <location>
        <begin position="1"/>
        <end position="15"/>
    </location>
</feature>
<organism evidence="4 5">
    <name type="scientific">Drosophila pseudoobscura pseudoobscura</name>
    <name type="common">Fruit fly</name>
    <dbReference type="NCBI Taxonomy" id="46245"/>
    <lineage>
        <taxon>Eukaryota</taxon>
        <taxon>Metazoa</taxon>
        <taxon>Ecdysozoa</taxon>
        <taxon>Arthropoda</taxon>
        <taxon>Hexapoda</taxon>
        <taxon>Insecta</taxon>
        <taxon>Pterygota</taxon>
        <taxon>Neoptera</taxon>
        <taxon>Endopterygota</taxon>
        <taxon>Diptera</taxon>
        <taxon>Brachycera</taxon>
        <taxon>Muscomorpha</taxon>
        <taxon>Ephydroidea</taxon>
        <taxon>Drosophilidae</taxon>
        <taxon>Drosophila</taxon>
        <taxon>Sophophora</taxon>
    </lineage>
</organism>
<dbReference type="KEGG" id="dpo:4813397"/>
<reference evidence="5" key="1">
    <citation type="submission" date="2025-08" db="UniProtKB">
        <authorList>
            <consortium name="RefSeq"/>
        </authorList>
    </citation>
    <scope>IDENTIFICATION</scope>
    <source>
        <strain evidence="5">MV-25-SWS-2005</strain>
        <tissue evidence="5">Whole body</tissue>
    </source>
</reference>
<dbReference type="ExpressionAtlas" id="A0A6I8UDB5">
    <property type="expression patterns" value="baseline"/>
</dbReference>
<keyword evidence="2" id="KW-0732">Signal</keyword>
<dbReference type="Pfam" id="PF07648">
    <property type="entry name" value="Kazal_2"/>
    <property type="match status" value="1"/>
</dbReference>
<feature type="compositionally biased region" description="Low complexity" evidence="1">
    <location>
        <begin position="215"/>
        <end position="224"/>
    </location>
</feature>